<evidence type="ECO:0000313" key="3">
    <source>
        <dbReference type="Proteomes" id="UP000038010"/>
    </source>
</evidence>
<feature type="compositionally biased region" description="Pro residues" evidence="1">
    <location>
        <begin position="221"/>
        <end position="230"/>
    </location>
</feature>
<dbReference type="AlphaFoldDB" id="A0A0N1NYN4"/>
<organism evidence="2 3">
    <name type="scientific">Cyphellophora attinorum</name>
    <dbReference type="NCBI Taxonomy" id="1664694"/>
    <lineage>
        <taxon>Eukaryota</taxon>
        <taxon>Fungi</taxon>
        <taxon>Dikarya</taxon>
        <taxon>Ascomycota</taxon>
        <taxon>Pezizomycotina</taxon>
        <taxon>Eurotiomycetes</taxon>
        <taxon>Chaetothyriomycetidae</taxon>
        <taxon>Chaetothyriales</taxon>
        <taxon>Cyphellophoraceae</taxon>
        <taxon>Cyphellophora</taxon>
    </lineage>
</organism>
<dbReference type="GeneID" id="28735576"/>
<gene>
    <name evidence="2" type="ORF">AB675_3628</name>
</gene>
<accession>A0A0N1NYN4</accession>
<keyword evidence="3" id="KW-1185">Reference proteome</keyword>
<feature type="region of interest" description="Disordered" evidence="1">
    <location>
        <begin position="53"/>
        <end position="87"/>
    </location>
</feature>
<feature type="compositionally biased region" description="Low complexity" evidence="1">
    <location>
        <begin position="53"/>
        <end position="76"/>
    </location>
</feature>
<reference evidence="2 3" key="1">
    <citation type="submission" date="2015-06" db="EMBL/GenBank/DDBJ databases">
        <title>Draft genome of the ant-associated black yeast Phialophora attae CBS 131958.</title>
        <authorList>
            <person name="Moreno L.F."/>
            <person name="Stielow B.J."/>
            <person name="de Hoog S."/>
            <person name="Vicente V.A."/>
            <person name="Weiss V.A."/>
            <person name="de Vries M."/>
            <person name="Cruz L.M."/>
            <person name="Souza E.M."/>
        </authorList>
    </citation>
    <scope>NUCLEOTIDE SEQUENCE [LARGE SCALE GENOMIC DNA]</scope>
    <source>
        <strain evidence="2 3">CBS 131958</strain>
    </source>
</reference>
<dbReference type="EMBL" id="LFJN01000026">
    <property type="protein sequence ID" value="KPI37015.1"/>
    <property type="molecule type" value="Genomic_DNA"/>
</dbReference>
<evidence type="ECO:0000256" key="1">
    <source>
        <dbReference type="SAM" id="MobiDB-lite"/>
    </source>
</evidence>
<comment type="caution">
    <text evidence="2">The sequence shown here is derived from an EMBL/GenBank/DDBJ whole genome shotgun (WGS) entry which is preliminary data.</text>
</comment>
<protein>
    <submittedName>
        <fullName evidence="2">Uncharacterized protein</fullName>
    </submittedName>
</protein>
<sequence length="317" mass="34898">MAFQQLPPTPESSQNIPIDYGWTATVAFPPAGHTYHPNQLEPYQQPQSQPYLQLHTPADTPLEPASPTTTTAAPATRRPRPRPKPGRIIHVGAVDGFPPRNAPIPTNLSCADICRQFPNSLYNETLDAFLQHNFSSTQMYELLPDAVKQAMRANHVNAKNPANAIAKRLVKRRQRHGKRGVLDELLEGPKQREHGMEEGWRGNGRAGFYARDAGVFAPAEPASPPAPPPAATQQPQPQQLRPVSAPFGPPLAPLAPPTTYNNYDFNPPTYINELQEHQDAVWGVPAAPAAEPELDWEAMLGRYGSQFGEAEGENWGW</sequence>
<dbReference type="RefSeq" id="XP_017996978.1">
    <property type="nucleotide sequence ID" value="XM_018143696.1"/>
</dbReference>
<dbReference type="OrthoDB" id="10659722at2759"/>
<proteinExistence type="predicted"/>
<evidence type="ECO:0000313" key="2">
    <source>
        <dbReference type="EMBL" id="KPI37015.1"/>
    </source>
</evidence>
<dbReference type="VEuPathDB" id="FungiDB:AB675_3628"/>
<feature type="region of interest" description="Disordered" evidence="1">
    <location>
        <begin position="217"/>
        <end position="246"/>
    </location>
</feature>
<feature type="compositionally biased region" description="Basic residues" evidence="1">
    <location>
        <begin position="77"/>
        <end position="87"/>
    </location>
</feature>
<name>A0A0N1NYN4_9EURO</name>
<dbReference type="Proteomes" id="UP000038010">
    <property type="component" value="Unassembled WGS sequence"/>
</dbReference>